<gene>
    <name evidence="9" type="ORF">SAMN06265827_12847</name>
</gene>
<evidence type="ECO:0000256" key="4">
    <source>
        <dbReference type="ARBA" id="ARBA00023125"/>
    </source>
</evidence>
<dbReference type="InterPro" id="IPR050090">
    <property type="entry name" value="Tyrosine_recombinase_XerCD"/>
</dbReference>
<proteinExistence type="inferred from homology"/>
<keyword evidence="10" id="KW-1185">Reference proteome</keyword>
<dbReference type="PANTHER" id="PTHR30349:SF41">
    <property type="entry name" value="INTEGRASE_RECOMBINASE PROTEIN MJ0367-RELATED"/>
    <property type="match status" value="1"/>
</dbReference>
<dbReference type="EMBL" id="OBDZ01000028">
    <property type="protein sequence ID" value="SNY41444.1"/>
    <property type="molecule type" value="Genomic_DNA"/>
</dbReference>
<dbReference type="GO" id="GO:0015074">
    <property type="term" value="P:DNA integration"/>
    <property type="evidence" value="ECO:0007669"/>
    <property type="project" value="UniProtKB-KW"/>
</dbReference>
<dbReference type="Pfam" id="PF00589">
    <property type="entry name" value="Phage_integrase"/>
    <property type="match status" value="1"/>
</dbReference>
<dbReference type="Gene3D" id="1.10.443.10">
    <property type="entry name" value="Intergrase catalytic core"/>
    <property type="match status" value="1"/>
</dbReference>
<dbReference type="SUPFAM" id="SSF56349">
    <property type="entry name" value="DNA breaking-rejoining enzymes"/>
    <property type="match status" value="1"/>
</dbReference>
<evidence type="ECO:0000259" key="7">
    <source>
        <dbReference type="PROSITE" id="PS51898"/>
    </source>
</evidence>
<dbReference type="Pfam" id="PF02899">
    <property type="entry name" value="Phage_int_SAM_1"/>
    <property type="match status" value="1"/>
</dbReference>
<evidence type="ECO:0000313" key="9">
    <source>
        <dbReference type="EMBL" id="SNY41444.1"/>
    </source>
</evidence>
<dbReference type="GO" id="GO:0003677">
    <property type="term" value="F:DNA binding"/>
    <property type="evidence" value="ECO:0007669"/>
    <property type="project" value="UniProtKB-UniRule"/>
</dbReference>
<comment type="function">
    <text evidence="1">Site-specific tyrosine recombinase, which acts by catalyzing the cutting and rejoining of the recombining DNA molecules.</text>
</comment>
<reference evidence="10" key="1">
    <citation type="submission" date="2017-09" db="EMBL/GenBank/DDBJ databases">
        <authorList>
            <person name="Varghese N."/>
            <person name="Submissions S."/>
        </authorList>
    </citation>
    <scope>NUCLEOTIDE SEQUENCE [LARGE SCALE GENOMIC DNA]</scope>
    <source>
        <strain evidence="10">MSL47</strain>
    </source>
</reference>
<dbReference type="InterPro" id="IPR013762">
    <property type="entry name" value="Integrase-like_cat_sf"/>
</dbReference>
<evidence type="ECO:0000313" key="10">
    <source>
        <dbReference type="Proteomes" id="UP000219573"/>
    </source>
</evidence>
<keyword evidence="3" id="KW-0229">DNA integration</keyword>
<sequence>MLNLFRKLLGLEQEDDELAGIEIIDGKIFKDGQEFDPLDEEQLTVKSEELIVENQEIVKNKKEPEQEMVINDQVEESNQPKEVKVVSGKQGRPKNIDSFFLFLQSAGRSKRTIIGYKSDLKYWDQIAKDKNKTIYNLSLRDIEEANAGEDINTVKRRVSALRQLAKWYLRDDYSKLYIELEKIVLGRGKARIPKAKSEDAFEKIKEHAKELIDQGEREGIWLALMLMCGLRISEIQTVEFDEEFVTVIGKGDKERKIPAPEWLLKSLRKFKAEGRGGYKQKQQTVDYYLRQLGYEKFHSLRHTFATMLLKRGVKLREIQKLLGHSSISTTQIYAKTEIDKDVTKVLDS</sequence>
<dbReference type="InterPro" id="IPR010998">
    <property type="entry name" value="Integrase_recombinase_N"/>
</dbReference>
<evidence type="ECO:0000259" key="8">
    <source>
        <dbReference type="PROSITE" id="PS51900"/>
    </source>
</evidence>
<dbReference type="Gene3D" id="1.10.150.130">
    <property type="match status" value="1"/>
</dbReference>
<dbReference type="PANTHER" id="PTHR30349">
    <property type="entry name" value="PHAGE INTEGRASE-RELATED"/>
    <property type="match status" value="1"/>
</dbReference>
<dbReference type="InterPro" id="IPR011010">
    <property type="entry name" value="DNA_brk_join_enz"/>
</dbReference>
<organism evidence="9 10">
    <name type="scientific">Orenia metallireducens</name>
    <dbReference type="NCBI Taxonomy" id="1413210"/>
    <lineage>
        <taxon>Bacteria</taxon>
        <taxon>Bacillati</taxon>
        <taxon>Bacillota</taxon>
        <taxon>Clostridia</taxon>
        <taxon>Halanaerobiales</taxon>
        <taxon>Halobacteroidaceae</taxon>
        <taxon>Orenia</taxon>
    </lineage>
</organism>
<dbReference type="GO" id="GO:0006310">
    <property type="term" value="P:DNA recombination"/>
    <property type="evidence" value="ECO:0007669"/>
    <property type="project" value="UniProtKB-KW"/>
</dbReference>
<name>A0A285I0E7_9FIRM</name>
<evidence type="ECO:0000256" key="1">
    <source>
        <dbReference type="ARBA" id="ARBA00003283"/>
    </source>
</evidence>
<comment type="similarity">
    <text evidence="2">Belongs to the 'phage' integrase family.</text>
</comment>
<evidence type="ECO:0000256" key="2">
    <source>
        <dbReference type="ARBA" id="ARBA00008857"/>
    </source>
</evidence>
<dbReference type="AlphaFoldDB" id="A0A285I0E7"/>
<evidence type="ECO:0000256" key="3">
    <source>
        <dbReference type="ARBA" id="ARBA00022908"/>
    </source>
</evidence>
<accession>A0A285I0E7</accession>
<protein>
    <submittedName>
        <fullName evidence="9">Integrase/recombinase XerD</fullName>
    </submittedName>
</protein>
<dbReference type="Proteomes" id="UP000219573">
    <property type="component" value="Unassembled WGS sequence"/>
</dbReference>
<feature type="domain" description="Tyr recombinase" evidence="7">
    <location>
        <begin position="191"/>
        <end position="347"/>
    </location>
</feature>
<evidence type="ECO:0000256" key="6">
    <source>
        <dbReference type="PROSITE-ProRule" id="PRU01248"/>
    </source>
</evidence>
<dbReference type="RefSeq" id="WP_097019056.1">
    <property type="nucleotide sequence ID" value="NZ_OBDZ01000028.1"/>
</dbReference>
<dbReference type="PROSITE" id="PS51898">
    <property type="entry name" value="TYR_RECOMBINASE"/>
    <property type="match status" value="1"/>
</dbReference>
<dbReference type="InterPro" id="IPR004107">
    <property type="entry name" value="Integrase_SAM-like_N"/>
</dbReference>
<keyword evidence="4 6" id="KW-0238">DNA-binding</keyword>
<dbReference type="PROSITE" id="PS51900">
    <property type="entry name" value="CB"/>
    <property type="match status" value="1"/>
</dbReference>
<dbReference type="InterPro" id="IPR002104">
    <property type="entry name" value="Integrase_catalytic"/>
</dbReference>
<dbReference type="InterPro" id="IPR044068">
    <property type="entry name" value="CB"/>
</dbReference>
<evidence type="ECO:0000256" key="5">
    <source>
        <dbReference type="ARBA" id="ARBA00023172"/>
    </source>
</evidence>
<keyword evidence="5" id="KW-0233">DNA recombination</keyword>
<feature type="domain" description="Core-binding (CB)" evidence="8">
    <location>
        <begin position="90"/>
        <end position="169"/>
    </location>
</feature>